<keyword evidence="3" id="KW-1185">Reference proteome</keyword>
<evidence type="ECO:0000313" key="3">
    <source>
        <dbReference type="Proteomes" id="UP000607653"/>
    </source>
</evidence>
<feature type="compositionally biased region" description="Polar residues" evidence="1">
    <location>
        <begin position="26"/>
        <end position="36"/>
    </location>
</feature>
<dbReference type="Proteomes" id="UP000607653">
    <property type="component" value="Unassembled WGS sequence"/>
</dbReference>
<dbReference type="AlphaFoldDB" id="A0A822YLB0"/>
<comment type="caution">
    <text evidence="2">The sequence shown here is derived from an EMBL/GenBank/DDBJ whole genome shotgun (WGS) entry which is preliminary data.</text>
</comment>
<proteinExistence type="predicted"/>
<name>A0A822YLB0_NELNU</name>
<sequence length="71" mass="8038">MPAEEHDYTSPYYVKPTSLLPEDSSESSARQPSLGASNGGTAHLHLLELMWERDCFLSFLLGMTWFAWCDL</sequence>
<accession>A0A822YLB0</accession>
<evidence type="ECO:0000256" key="1">
    <source>
        <dbReference type="SAM" id="MobiDB-lite"/>
    </source>
</evidence>
<dbReference type="EMBL" id="DUZY01000003">
    <property type="protein sequence ID" value="DAD31696.1"/>
    <property type="molecule type" value="Genomic_DNA"/>
</dbReference>
<gene>
    <name evidence="2" type="ORF">HUJ06_010547</name>
</gene>
<protein>
    <submittedName>
        <fullName evidence="2">Uncharacterized protein</fullName>
    </submittedName>
</protein>
<reference evidence="2 3" key="1">
    <citation type="journal article" date="2020" name="Mol. Biol. Evol.">
        <title>Distinct Expression and Methylation Patterns for Genes with Different Fates following a Single Whole-Genome Duplication in Flowering Plants.</title>
        <authorList>
            <person name="Shi T."/>
            <person name="Rahmani R.S."/>
            <person name="Gugger P.F."/>
            <person name="Wang M."/>
            <person name="Li H."/>
            <person name="Zhang Y."/>
            <person name="Li Z."/>
            <person name="Wang Q."/>
            <person name="Van de Peer Y."/>
            <person name="Marchal K."/>
            <person name="Chen J."/>
        </authorList>
    </citation>
    <scope>NUCLEOTIDE SEQUENCE [LARGE SCALE GENOMIC DNA]</scope>
    <source>
        <tissue evidence="2">Leaf</tissue>
    </source>
</reference>
<evidence type="ECO:0000313" key="2">
    <source>
        <dbReference type="EMBL" id="DAD31696.1"/>
    </source>
</evidence>
<organism evidence="2 3">
    <name type="scientific">Nelumbo nucifera</name>
    <name type="common">Sacred lotus</name>
    <dbReference type="NCBI Taxonomy" id="4432"/>
    <lineage>
        <taxon>Eukaryota</taxon>
        <taxon>Viridiplantae</taxon>
        <taxon>Streptophyta</taxon>
        <taxon>Embryophyta</taxon>
        <taxon>Tracheophyta</taxon>
        <taxon>Spermatophyta</taxon>
        <taxon>Magnoliopsida</taxon>
        <taxon>Proteales</taxon>
        <taxon>Nelumbonaceae</taxon>
        <taxon>Nelumbo</taxon>
    </lineage>
</organism>
<feature type="region of interest" description="Disordered" evidence="1">
    <location>
        <begin position="1"/>
        <end position="36"/>
    </location>
</feature>